<dbReference type="GO" id="GO:0005634">
    <property type="term" value="C:nucleus"/>
    <property type="evidence" value="ECO:0007669"/>
    <property type="project" value="TreeGrafter"/>
</dbReference>
<name>A0A914BLY5_PATMI</name>
<proteinExistence type="inferred from homology"/>
<evidence type="ECO:0000313" key="7">
    <source>
        <dbReference type="Proteomes" id="UP000887568"/>
    </source>
</evidence>
<protein>
    <recommendedName>
        <fullName evidence="5">Endonuclease/exonuclease/phosphatase domain-containing protein</fullName>
    </recommendedName>
</protein>
<sequence length="492" mass="56057">MAAKTILYVTFLLSCSLACISGSLLFGAFNVQTLGVTKMGKPEVVDYLTEILARYDVVLIQELRDASGEAIVDLLNALNEYSQHTYDFIISSRMGRSSYKEQYVYFYNPSKVSVIDAYEYPESHDEFERQPFIVRFQKICHCFGLSEFAVAGIHIKPDDAVTELDYLSEVYDHIVDTWGLQDVMIAGDFNADCSYVSSSKWSNIRLRTESRFAWLISDSADTTVSSTDCAYDRIVVAGSGMIANSRAAATYYFDSQLRLDQTTILSRYDLVMVQELRSSSPDPINELLSGLNQYSSKNYGMVVGPREGRSSTKEQYVFFYRTDLFRVKDQYAYVEKNDEFEREPYIVRFESLTSSSLPTDFAVVNIHTKPGYKYTRYEVDALADVYDDVVSKWGLTDVIITGDYNADCDYVKASYWPTIRLRTESRFYWLTPDEADTTVSNTDCAYDRFVLAGSKMTANLPSSRVFYFDNAYGLDQDTAKTVSDHYPIELTF</sequence>
<reference evidence="6" key="1">
    <citation type="submission" date="2022-11" db="UniProtKB">
        <authorList>
            <consortium name="EnsemblMetazoa"/>
        </authorList>
    </citation>
    <scope>IDENTIFICATION</scope>
</reference>
<dbReference type="EnsemblMetazoa" id="XM_038221201.1">
    <property type="protein sequence ID" value="XP_038077129.1"/>
    <property type="gene ID" value="LOC119744978"/>
</dbReference>
<dbReference type="PROSITE" id="PS00918">
    <property type="entry name" value="DNASE_I_2"/>
    <property type="match status" value="1"/>
</dbReference>
<keyword evidence="2" id="KW-0540">Nuclease</keyword>
<comment type="similarity">
    <text evidence="1">Belongs to the DNase I family.</text>
</comment>
<dbReference type="InterPro" id="IPR016202">
    <property type="entry name" value="DNase_I"/>
</dbReference>
<dbReference type="SUPFAM" id="SSF56219">
    <property type="entry name" value="DNase I-like"/>
    <property type="match status" value="2"/>
</dbReference>
<evidence type="ECO:0000256" key="1">
    <source>
        <dbReference type="ARBA" id="ARBA00007359"/>
    </source>
</evidence>
<evidence type="ECO:0000256" key="3">
    <source>
        <dbReference type="ARBA" id="ARBA00022801"/>
    </source>
</evidence>
<dbReference type="OMA" id="FAVVNIH"/>
<dbReference type="Gene3D" id="3.60.10.10">
    <property type="entry name" value="Endonuclease/exonuclease/phosphatase"/>
    <property type="match status" value="2"/>
</dbReference>
<accession>A0A914BLY5</accession>
<dbReference type="PANTHER" id="PTHR11371:SF31">
    <property type="entry name" value="EXTRACELLULAR NUCLEASE"/>
    <property type="match status" value="1"/>
</dbReference>
<dbReference type="FunFam" id="3.60.10.10:FF:000175">
    <property type="entry name" value="Deoxyribonuclease 1 like 2"/>
    <property type="match status" value="1"/>
</dbReference>
<dbReference type="GeneID" id="119744978"/>
<dbReference type="GO" id="GO:0006308">
    <property type="term" value="P:DNA catabolic process"/>
    <property type="evidence" value="ECO:0007669"/>
    <property type="project" value="InterPro"/>
</dbReference>
<dbReference type="InterPro" id="IPR033125">
    <property type="entry name" value="DNASE_I_2"/>
</dbReference>
<dbReference type="RefSeq" id="XP_038077129.1">
    <property type="nucleotide sequence ID" value="XM_038221201.1"/>
</dbReference>
<keyword evidence="3" id="KW-0378">Hydrolase</keyword>
<evidence type="ECO:0000256" key="4">
    <source>
        <dbReference type="ARBA" id="ARBA00023157"/>
    </source>
</evidence>
<feature type="domain" description="Endonuclease/exonuclease/phosphatase" evidence="5">
    <location>
        <begin position="264"/>
        <end position="485"/>
    </location>
</feature>
<dbReference type="InterPro" id="IPR036691">
    <property type="entry name" value="Endo/exonu/phosph_ase_sf"/>
</dbReference>
<dbReference type="PRINTS" id="PR00130">
    <property type="entry name" value="DNASEI"/>
</dbReference>
<evidence type="ECO:0000313" key="6">
    <source>
        <dbReference type="EnsemblMetazoa" id="XP_038077129.1"/>
    </source>
</evidence>
<keyword evidence="4" id="KW-1015">Disulfide bond</keyword>
<dbReference type="CDD" id="cd10282">
    <property type="entry name" value="DNase1"/>
    <property type="match status" value="2"/>
</dbReference>
<feature type="domain" description="Endonuclease/exonuclease/phosphatase" evidence="5">
    <location>
        <begin position="28"/>
        <end position="240"/>
    </location>
</feature>
<dbReference type="Proteomes" id="UP000887568">
    <property type="component" value="Unplaced"/>
</dbReference>
<dbReference type="PROSITE" id="PS51257">
    <property type="entry name" value="PROKAR_LIPOPROTEIN"/>
    <property type="match status" value="1"/>
</dbReference>
<dbReference type="OrthoDB" id="10061407at2759"/>
<dbReference type="Pfam" id="PF03372">
    <property type="entry name" value="Exo_endo_phos"/>
    <property type="match status" value="2"/>
</dbReference>
<dbReference type="AlphaFoldDB" id="A0A914BLY5"/>
<dbReference type="GO" id="GO:0004530">
    <property type="term" value="F:deoxyribonuclease I activity"/>
    <property type="evidence" value="ECO:0007669"/>
    <property type="project" value="TreeGrafter"/>
</dbReference>
<dbReference type="InterPro" id="IPR005135">
    <property type="entry name" value="Endo/exonuclease/phosphatase"/>
</dbReference>
<keyword evidence="7" id="KW-1185">Reference proteome</keyword>
<evidence type="ECO:0000259" key="5">
    <source>
        <dbReference type="Pfam" id="PF03372"/>
    </source>
</evidence>
<organism evidence="6 7">
    <name type="scientific">Patiria miniata</name>
    <name type="common">Bat star</name>
    <name type="synonym">Asterina miniata</name>
    <dbReference type="NCBI Taxonomy" id="46514"/>
    <lineage>
        <taxon>Eukaryota</taxon>
        <taxon>Metazoa</taxon>
        <taxon>Echinodermata</taxon>
        <taxon>Eleutherozoa</taxon>
        <taxon>Asterozoa</taxon>
        <taxon>Asteroidea</taxon>
        <taxon>Valvatacea</taxon>
        <taxon>Valvatida</taxon>
        <taxon>Asterinidae</taxon>
        <taxon>Patiria</taxon>
    </lineage>
</organism>
<dbReference type="GO" id="GO:0003677">
    <property type="term" value="F:DNA binding"/>
    <property type="evidence" value="ECO:0007669"/>
    <property type="project" value="TreeGrafter"/>
</dbReference>
<dbReference type="PANTHER" id="PTHR11371">
    <property type="entry name" value="DEOXYRIBONUCLEASE"/>
    <property type="match status" value="1"/>
</dbReference>
<evidence type="ECO:0000256" key="2">
    <source>
        <dbReference type="ARBA" id="ARBA00022722"/>
    </source>
</evidence>
<dbReference type="SMART" id="SM00476">
    <property type="entry name" value="DNaseIc"/>
    <property type="match status" value="2"/>
</dbReference>